<dbReference type="Pfam" id="PF01557">
    <property type="entry name" value="FAA_hydrolase"/>
    <property type="match status" value="1"/>
</dbReference>
<dbReference type="SUPFAM" id="SSF56529">
    <property type="entry name" value="FAH"/>
    <property type="match status" value="1"/>
</dbReference>
<feature type="compositionally biased region" description="Basic residues" evidence="1">
    <location>
        <begin position="211"/>
        <end position="223"/>
    </location>
</feature>
<dbReference type="InParanoid" id="A0A1I5PQ87"/>
<keyword evidence="3" id="KW-0378">Hydrolase</keyword>
<dbReference type="InterPro" id="IPR036663">
    <property type="entry name" value="Fumarylacetoacetase_C_sf"/>
</dbReference>
<evidence type="ECO:0000313" key="4">
    <source>
        <dbReference type="Proteomes" id="UP000183413"/>
    </source>
</evidence>
<dbReference type="GO" id="GO:0016787">
    <property type="term" value="F:hydrolase activity"/>
    <property type="evidence" value="ECO:0007669"/>
    <property type="project" value="UniProtKB-KW"/>
</dbReference>
<dbReference type="Proteomes" id="UP000183413">
    <property type="component" value="Unassembled WGS sequence"/>
</dbReference>
<evidence type="ECO:0000313" key="3">
    <source>
        <dbReference type="EMBL" id="SFP35716.1"/>
    </source>
</evidence>
<reference evidence="3 4" key="1">
    <citation type="submission" date="2016-10" db="EMBL/GenBank/DDBJ databases">
        <authorList>
            <person name="de Groot N.N."/>
        </authorList>
    </citation>
    <scope>NUCLEOTIDE SEQUENCE [LARGE SCALE GENOMIC DNA]</scope>
    <source>
        <strain evidence="3 4">DSM 43067</strain>
    </source>
</reference>
<name>A0A1I5PQ87_9ACTN</name>
<organism evidence="3 4">
    <name type="scientific">Actinomadura madurae</name>
    <dbReference type="NCBI Taxonomy" id="1993"/>
    <lineage>
        <taxon>Bacteria</taxon>
        <taxon>Bacillati</taxon>
        <taxon>Actinomycetota</taxon>
        <taxon>Actinomycetes</taxon>
        <taxon>Streptosporangiales</taxon>
        <taxon>Thermomonosporaceae</taxon>
        <taxon>Actinomadura</taxon>
    </lineage>
</organism>
<feature type="domain" description="Fumarylacetoacetase-like C-terminal" evidence="2">
    <location>
        <begin position="73"/>
        <end position="168"/>
    </location>
</feature>
<accession>A0A1I5PQ87</accession>
<evidence type="ECO:0000259" key="2">
    <source>
        <dbReference type="Pfam" id="PF01557"/>
    </source>
</evidence>
<feature type="compositionally biased region" description="Basic and acidic residues" evidence="1">
    <location>
        <begin position="196"/>
        <end position="210"/>
    </location>
</feature>
<gene>
    <name evidence="3" type="ORF">SAMN04489713_113202</name>
</gene>
<dbReference type="Gene3D" id="3.90.850.10">
    <property type="entry name" value="Fumarylacetoacetase-like, C-terminal domain"/>
    <property type="match status" value="1"/>
</dbReference>
<keyword evidence="4" id="KW-1185">Reference proteome</keyword>
<dbReference type="PANTHER" id="PTHR43211:SF1">
    <property type="entry name" value="BLL6422 PROTEIN"/>
    <property type="match status" value="1"/>
</dbReference>
<evidence type="ECO:0000256" key="1">
    <source>
        <dbReference type="SAM" id="MobiDB-lite"/>
    </source>
</evidence>
<feature type="region of interest" description="Disordered" evidence="1">
    <location>
        <begin position="187"/>
        <end position="243"/>
    </location>
</feature>
<dbReference type="InterPro" id="IPR011234">
    <property type="entry name" value="Fumarylacetoacetase-like_C"/>
</dbReference>
<dbReference type="EMBL" id="FOVH01000013">
    <property type="protein sequence ID" value="SFP35716.1"/>
    <property type="molecule type" value="Genomic_DNA"/>
</dbReference>
<dbReference type="AlphaFoldDB" id="A0A1I5PQ87"/>
<protein>
    <submittedName>
        <fullName evidence="3">Fumarylacetoacetate (FAA) hydrolase family protein</fullName>
    </submittedName>
</protein>
<dbReference type="RefSeq" id="WP_083598205.1">
    <property type="nucleotide sequence ID" value="NZ_FOVH01000013.1"/>
</dbReference>
<dbReference type="PANTHER" id="PTHR43211">
    <property type="entry name" value="FUMARYLACETOACETATE HYDROLASE"/>
    <property type="match status" value="1"/>
</dbReference>
<dbReference type="STRING" id="1993.SAMN04489713_113202"/>
<sequence length="243" mass="25891">MRFVTYAEGTAGAPGDAADRAGVLRGDRVYALPPGVTLRGLLRDHGERLHGAGEQALRDPRDVVSLRGVRLRVVAATAERHIAGYCLLNDRSARDLQFAEMEVRLGPAKGKGTSLTLGHMLVTPGEPAPHRSGTAFDLGMAAVVSGEVIGTDRRDSMHFSYPEMIERPGDTVTISGDRLGGITSRIVTYPGPRVGPAEREVADGWTTDRRRAGHGGGHRRSLPRNRSPGGPGPGSPPCRGRVR</sequence>
<dbReference type="eggNOG" id="COG0179">
    <property type="taxonomic scope" value="Bacteria"/>
</dbReference>
<proteinExistence type="predicted"/>